<proteinExistence type="predicted"/>
<evidence type="ECO:0000256" key="1">
    <source>
        <dbReference type="SAM" id="Phobius"/>
    </source>
</evidence>
<comment type="caution">
    <text evidence="2">The sequence shown here is derived from an EMBL/GenBank/DDBJ whole genome shotgun (WGS) entry which is preliminary data.</text>
</comment>
<name>A0A3M7S1G2_BRAPC</name>
<evidence type="ECO:0000313" key="3">
    <source>
        <dbReference type="Proteomes" id="UP000276133"/>
    </source>
</evidence>
<dbReference type="AlphaFoldDB" id="A0A3M7S1G2"/>
<reference evidence="2 3" key="1">
    <citation type="journal article" date="2018" name="Sci. Rep.">
        <title>Genomic signatures of local adaptation to the degree of environmental predictability in rotifers.</title>
        <authorList>
            <person name="Franch-Gras L."/>
            <person name="Hahn C."/>
            <person name="Garcia-Roger E.M."/>
            <person name="Carmona M.J."/>
            <person name="Serra M."/>
            <person name="Gomez A."/>
        </authorList>
    </citation>
    <scope>NUCLEOTIDE SEQUENCE [LARGE SCALE GENOMIC DNA]</scope>
    <source>
        <strain evidence="2">HYR1</strain>
    </source>
</reference>
<gene>
    <name evidence="2" type="ORF">BpHYR1_012372</name>
</gene>
<dbReference type="EMBL" id="REGN01002183">
    <property type="protein sequence ID" value="RNA29644.1"/>
    <property type="molecule type" value="Genomic_DNA"/>
</dbReference>
<organism evidence="2 3">
    <name type="scientific">Brachionus plicatilis</name>
    <name type="common">Marine rotifer</name>
    <name type="synonym">Brachionus muelleri</name>
    <dbReference type="NCBI Taxonomy" id="10195"/>
    <lineage>
        <taxon>Eukaryota</taxon>
        <taxon>Metazoa</taxon>
        <taxon>Spiralia</taxon>
        <taxon>Gnathifera</taxon>
        <taxon>Rotifera</taxon>
        <taxon>Eurotatoria</taxon>
        <taxon>Monogononta</taxon>
        <taxon>Pseudotrocha</taxon>
        <taxon>Ploima</taxon>
        <taxon>Brachionidae</taxon>
        <taxon>Brachionus</taxon>
    </lineage>
</organism>
<protein>
    <submittedName>
        <fullName evidence="2">Uncharacterized protein</fullName>
    </submittedName>
</protein>
<accession>A0A3M7S1G2</accession>
<dbReference type="Proteomes" id="UP000276133">
    <property type="component" value="Unassembled WGS sequence"/>
</dbReference>
<sequence length="81" mass="9224">MSFKINICQNEIVFDKRIVKIKLEGCLKAKKRPTRQIKIDDPSLTLFDIGLGLLGFACLSMIANNDEQFGQKNKNLNKILK</sequence>
<keyword evidence="1" id="KW-0812">Transmembrane</keyword>
<keyword evidence="3" id="KW-1185">Reference proteome</keyword>
<keyword evidence="1" id="KW-0472">Membrane</keyword>
<evidence type="ECO:0000313" key="2">
    <source>
        <dbReference type="EMBL" id="RNA29644.1"/>
    </source>
</evidence>
<feature type="transmembrane region" description="Helical" evidence="1">
    <location>
        <begin position="44"/>
        <end position="63"/>
    </location>
</feature>
<keyword evidence="1" id="KW-1133">Transmembrane helix</keyword>